<evidence type="ECO:0000259" key="2">
    <source>
        <dbReference type="PROSITE" id="PS51459"/>
    </source>
</evidence>
<dbReference type="PROSITE" id="PS51459">
    <property type="entry name" value="FIDO"/>
    <property type="match status" value="1"/>
</dbReference>
<protein>
    <recommendedName>
        <fullName evidence="2">Fido domain-containing protein</fullName>
    </recommendedName>
</protein>
<gene>
    <name evidence="3" type="ORF">FHU32_001438</name>
</gene>
<dbReference type="GeneID" id="60808229"/>
<feature type="domain" description="Fido" evidence="2">
    <location>
        <begin position="144"/>
        <end position="294"/>
    </location>
</feature>
<feature type="region of interest" description="Disordered" evidence="1">
    <location>
        <begin position="1"/>
        <end position="55"/>
    </location>
</feature>
<proteinExistence type="predicted"/>
<name>A0A8H9Y9Z8_9CORY</name>
<dbReference type="SUPFAM" id="SSF140931">
    <property type="entry name" value="Fic-like"/>
    <property type="match status" value="1"/>
</dbReference>
<dbReference type="RefSeq" id="WP_232625777.1">
    <property type="nucleotide sequence ID" value="NZ_AENJ01000084.1"/>
</dbReference>
<organism evidence="3 4">
    <name type="scientific">Corynebacterium bovis DSM 20582 = CIP 54.80</name>
    <dbReference type="NCBI Taxonomy" id="927655"/>
    <lineage>
        <taxon>Bacteria</taxon>
        <taxon>Bacillati</taxon>
        <taxon>Actinomycetota</taxon>
        <taxon>Actinomycetes</taxon>
        <taxon>Mycobacteriales</taxon>
        <taxon>Corynebacteriaceae</taxon>
        <taxon>Corynebacterium</taxon>
    </lineage>
</organism>
<evidence type="ECO:0000313" key="4">
    <source>
        <dbReference type="Proteomes" id="UP000612712"/>
    </source>
</evidence>
<reference evidence="3" key="1">
    <citation type="submission" date="2020-08" db="EMBL/GenBank/DDBJ databases">
        <title>Sequencing the genomes of 1000 actinobacteria strains.</title>
        <authorList>
            <person name="Klenk H.-P."/>
        </authorList>
    </citation>
    <scope>NUCLEOTIDE SEQUENCE</scope>
    <source>
        <strain evidence="3">DSM 20582</strain>
    </source>
</reference>
<feature type="region of interest" description="Disordered" evidence="1">
    <location>
        <begin position="172"/>
        <end position="192"/>
    </location>
</feature>
<dbReference type="Gene3D" id="1.10.3290.10">
    <property type="entry name" value="Fido-like domain"/>
    <property type="match status" value="1"/>
</dbReference>
<dbReference type="EMBL" id="JACHWT010000005">
    <property type="protein sequence ID" value="MBB3116211.1"/>
    <property type="molecule type" value="Genomic_DNA"/>
</dbReference>
<evidence type="ECO:0000256" key="1">
    <source>
        <dbReference type="SAM" id="MobiDB-lite"/>
    </source>
</evidence>
<comment type="caution">
    <text evidence="3">The sequence shown here is derived from an EMBL/GenBank/DDBJ whole genome shotgun (WGS) entry which is preliminary data.</text>
</comment>
<dbReference type="InterPro" id="IPR036597">
    <property type="entry name" value="Fido-like_dom_sf"/>
</dbReference>
<sequence length="310" mass="31723">MVENSPGPVSGPDPASGAAPGPASGAAGGASPSPGTTPSSAGAPATPDPLAPLAGLPGVQEAVDEAQDFLSRVHRHPANLRGHDVTGSEGVLRGARASAQLDGGTVVIPESGQVDDPVLAGSLRAAELLAPDGITETETTWRRAPLQVMARINAVASPTMSDSRFRRIAAESGRTVTRSGPDEFPVPGRPRQSTDQRLQLLAGLVTGGTRVSSVILSAVVHGELLTLAPFPDANGVTARACSRLATISGGLDPRGLGVPEVWWNRHRDEYAEKAEGFASGTVEGVGEWIIFHARGLSEGTLEAKSIADAK</sequence>
<evidence type="ECO:0000313" key="3">
    <source>
        <dbReference type="EMBL" id="MBB3116211.1"/>
    </source>
</evidence>
<dbReference type="Proteomes" id="UP000612712">
    <property type="component" value="Unassembled WGS sequence"/>
</dbReference>
<dbReference type="AlphaFoldDB" id="A0A8H9Y9Z8"/>
<feature type="compositionally biased region" description="Low complexity" evidence="1">
    <location>
        <begin position="1"/>
        <end position="45"/>
    </location>
</feature>
<dbReference type="InterPro" id="IPR003812">
    <property type="entry name" value="Fido"/>
</dbReference>
<accession>A0A8H9Y9Z8</accession>